<dbReference type="EMBL" id="BMFW01000012">
    <property type="protein sequence ID" value="GGH97152.1"/>
    <property type="molecule type" value="Genomic_DNA"/>
</dbReference>
<evidence type="ECO:0000256" key="1">
    <source>
        <dbReference type="SAM" id="Phobius"/>
    </source>
</evidence>
<keyword evidence="1" id="KW-1133">Transmembrane helix</keyword>
<keyword evidence="4" id="KW-1185">Reference proteome</keyword>
<dbReference type="Proteomes" id="UP000643279">
    <property type="component" value="Unassembled WGS sequence"/>
</dbReference>
<dbReference type="Pfam" id="PF02517">
    <property type="entry name" value="Rce1-like"/>
    <property type="match status" value="1"/>
</dbReference>
<keyword evidence="1" id="KW-0812">Transmembrane</keyword>
<evidence type="ECO:0000313" key="4">
    <source>
        <dbReference type="Proteomes" id="UP000643279"/>
    </source>
</evidence>
<accession>A0ABQ2AVJ1</accession>
<feature type="domain" description="CAAX prenyl protease 2/Lysostaphin resistance protein A-like" evidence="2">
    <location>
        <begin position="6"/>
        <end position="59"/>
    </location>
</feature>
<keyword evidence="1" id="KW-0472">Membrane</keyword>
<sequence>MSPLKLVAVLAALIAGFFEETLFRGVLMDRLAAAGRSPALHVLISGLVFGGLHFYAFAGLRQPAATHVKATWASSCPRT</sequence>
<name>A0ABQ2AVJ1_9MICC</name>
<dbReference type="RefSeq" id="WP_229748465.1">
    <property type="nucleotide sequence ID" value="NZ_BMFW01000012.1"/>
</dbReference>
<evidence type="ECO:0000259" key="2">
    <source>
        <dbReference type="Pfam" id="PF02517"/>
    </source>
</evidence>
<dbReference type="InterPro" id="IPR003675">
    <property type="entry name" value="Rce1/LyrA-like_dom"/>
</dbReference>
<gene>
    <name evidence="3" type="ORF">GCM10007170_26690</name>
</gene>
<organism evidence="3 4">
    <name type="scientific">Arthrobacter liuii</name>
    <dbReference type="NCBI Taxonomy" id="1476996"/>
    <lineage>
        <taxon>Bacteria</taxon>
        <taxon>Bacillati</taxon>
        <taxon>Actinomycetota</taxon>
        <taxon>Actinomycetes</taxon>
        <taxon>Micrococcales</taxon>
        <taxon>Micrococcaceae</taxon>
        <taxon>Arthrobacter</taxon>
    </lineage>
</organism>
<protein>
    <recommendedName>
        <fullName evidence="2">CAAX prenyl protease 2/Lysostaphin resistance protein A-like domain-containing protein</fullName>
    </recommendedName>
</protein>
<evidence type="ECO:0000313" key="3">
    <source>
        <dbReference type="EMBL" id="GGH97152.1"/>
    </source>
</evidence>
<proteinExistence type="predicted"/>
<feature type="transmembrane region" description="Helical" evidence="1">
    <location>
        <begin position="39"/>
        <end position="60"/>
    </location>
</feature>
<comment type="caution">
    <text evidence="3">The sequence shown here is derived from an EMBL/GenBank/DDBJ whole genome shotgun (WGS) entry which is preliminary data.</text>
</comment>
<reference evidence="4" key="1">
    <citation type="journal article" date="2019" name="Int. J. Syst. Evol. Microbiol.">
        <title>The Global Catalogue of Microorganisms (GCM) 10K type strain sequencing project: providing services to taxonomists for standard genome sequencing and annotation.</title>
        <authorList>
            <consortium name="The Broad Institute Genomics Platform"/>
            <consortium name="The Broad Institute Genome Sequencing Center for Infectious Disease"/>
            <person name="Wu L."/>
            <person name="Ma J."/>
        </authorList>
    </citation>
    <scope>NUCLEOTIDE SEQUENCE [LARGE SCALE GENOMIC DNA]</scope>
    <source>
        <strain evidence="4">CGMCC 1.12778</strain>
    </source>
</reference>